<evidence type="ECO:0000256" key="2">
    <source>
        <dbReference type="ARBA" id="ARBA00023235"/>
    </source>
</evidence>
<dbReference type="Proteomes" id="UP000004814">
    <property type="component" value="Unassembled WGS sequence"/>
</dbReference>
<dbReference type="InterPro" id="IPR011008">
    <property type="entry name" value="Dimeric_a/b-barrel"/>
</dbReference>
<dbReference type="PANTHER" id="PTHR34389">
    <property type="entry name" value="L-RHAMNOSE MUTAROTASE"/>
    <property type="match status" value="1"/>
</dbReference>
<comment type="subunit">
    <text evidence="5">Homodimer.</text>
</comment>
<dbReference type="UniPathway" id="UPA00125"/>
<reference evidence="7 8" key="1">
    <citation type="submission" date="2008-03" db="EMBL/GenBank/DDBJ databases">
        <title>Sequencing of the draft genome and assembly of Burkholderia ambifaria MEX-5.</title>
        <authorList>
            <consortium name="US DOE Joint Genome Institute (JGI-PGF)"/>
            <person name="Copeland A."/>
            <person name="Lucas S."/>
            <person name="Lapidus A."/>
            <person name="Glavina del Rio T."/>
            <person name="Dalin E."/>
            <person name="Tice H."/>
            <person name="Bruce D."/>
            <person name="Goodwin L."/>
            <person name="Pitluck S."/>
            <person name="Larimer F."/>
            <person name="Land M.L."/>
            <person name="Hauser L."/>
            <person name="Tiedje J."/>
            <person name="Richardson P."/>
        </authorList>
    </citation>
    <scope>NUCLEOTIDE SEQUENCE [LARGE SCALE GENOMIC DNA]</scope>
    <source>
        <strain evidence="7 8">MEX-5</strain>
    </source>
</reference>
<dbReference type="Pfam" id="PF05336">
    <property type="entry name" value="rhaM"/>
    <property type="match status" value="1"/>
</dbReference>
<dbReference type="PANTHER" id="PTHR34389:SF2">
    <property type="entry name" value="L-RHAMNOSE MUTAROTASE"/>
    <property type="match status" value="1"/>
</dbReference>
<keyword evidence="3 5" id="KW-0119">Carbohydrate metabolism</keyword>
<feature type="binding site" evidence="5">
    <location>
        <position position="46"/>
    </location>
    <ligand>
        <name>substrate</name>
    </ligand>
</feature>
<evidence type="ECO:0000256" key="5">
    <source>
        <dbReference type="HAMAP-Rule" id="MF_01663"/>
    </source>
</evidence>
<evidence type="ECO:0000256" key="1">
    <source>
        <dbReference type="ARBA" id="ARBA00022490"/>
    </source>
</evidence>
<evidence type="ECO:0000256" key="4">
    <source>
        <dbReference type="ARBA" id="ARBA00023308"/>
    </source>
</evidence>
<organism evidence="7 8">
    <name type="scientific">Burkholderia ambifaria MEX-5</name>
    <dbReference type="NCBI Taxonomy" id="396597"/>
    <lineage>
        <taxon>Bacteria</taxon>
        <taxon>Pseudomonadati</taxon>
        <taxon>Pseudomonadota</taxon>
        <taxon>Betaproteobacteria</taxon>
        <taxon>Burkholderiales</taxon>
        <taxon>Burkholderiaceae</taxon>
        <taxon>Burkholderia</taxon>
        <taxon>Burkholderia cepacia complex</taxon>
    </lineage>
</organism>
<dbReference type="GO" id="GO:0062192">
    <property type="term" value="F:L-rhamnose mutarotase activity"/>
    <property type="evidence" value="ECO:0007669"/>
    <property type="project" value="UniProtKB-UniRule"/>
</dbReference>
<dbReference type="AlphaFoldDB" id="B1SXW2"/>
<dbReference type="SUPFAM" id="SSF54909">
    <property type="entry name" value="Dimeric alpha+beta barrel"/>
    <property type="match status" value="1"/>
</dbReference>
<evidence type="ECO:0000256" key="6">
    <source>
        <dbReference type="NCBIfam" id="TIGR02625"/>
    </source>
</evidence>
<keyword evidence="4 5" id="KW-0684">Rhamnose metabolism</keyword>
<feature type="binding site" evidence="5">
    <location>
        <begin position="81"/>
        <end position="82"/>
    </location>
    <ligand>
        <name>substrate</name>
    </ligand>
</feature>
<feature type="active site" description="Proton donor" evidence="5">
    <location>
        <position position="27"/>
    </location>
</feature>
<comment type="catalytic activity">
    <reaction evidence="5">
        <text>alpha-L-rhamnose = beta-L-rhamnose</text>
        <dbReference type="Rhea" id="RHEA:25584"/>
        <dbReference type="ChEBI" id="CHEBI:27586"/>
        <dbReference type="ChEBI" id="CHEBI:27907"/>
        <dbReference type="EC" id="5.1.3.32"/>
    </reaction>
</comment>
<comment type="caution">
    <text evidence="7">The sequence shown here is derived from an EMBL/GenBank/DDBJ whole genome shotgun (WGS) entry which is preliminary data.</text>
</comment>
<evidence type="ECO:0000313" key="7">
    <source>
        <dbReference type="EMBL" id="EDT43871.1"/>
    </source>
</evidence>
<comment type="function">
    <text evidence="5">Involved in the anomeric conversion of L-rhamnose.</text>
</comment>
<dbReference type="Gene3D" id="3.30.70.100">
    <property type="match status" value="1"/>
</dbReference>
<keyword evidence="2 5" id="KW-0413">Isomerase</keyword>
<dbReference type="NCBIfam" id="TIGR02625">
    <property type="entry name" value="YiiL_rotase"/>
    <property type="match status" value="1"/>
</dbReference>
<dbReference type="HAMAP" id="MF_01663">
    <property type="entry name" value="L_rham_rotase"/>
    <property type="match status" value="1"/>
</dbReference>
<name>B1SXW2_9BURK</name>
<feature type="binding site" evidence="5">
    <location>
        <position position="23"/>
    </location>
    <ligand>
        <name>substrate</name>
    </ligand>
</feature>
<evidence type="ECO:0000256" key="3">
    <source>
        <dbReference type="ARBA" id="ARBA00023277"/>
    </source>
</evidence>
<proteinExistence type="inferred from homology"/>
<comment type="pathway">
    <text evidence="5">Carbohydrate metabolism; L-rhamnose metabolism.</text>
</comment>
<protein>
    <recommendedName>
        <fullName evidence="5 6">L-rhamnose mutarotase</fullName>
        <ecNumber evidence="5 6">5.1.3.32</ecNumber>
    </recommendedName>
    <alternativeName>
        <fullName evidence="5">Rhamnose 1-epimerase</fullName>
    </alternativeName>
    <alternativeName>
        <fullName evidence="5">Type-3 mutarotase</fullName>
    </alternativeName>
</protein>
<gene>
    <name evidence="5" type="primary">rhaM</name>
    <name evidence="7" type="ORF">BamMEX5DRAFT_0378</name>
</gene>
<dbReference type="InterPro" id="IPR008000">
    <property type="entry name" value="Rham/fucose_mutarotase"/>
</dbReference>
<comment type="similarity">
    <text evidence="5">Belongs to the rhamnose mutarotase family.</text>
</comment>
<dbReference type="GO" id="GO:0005737">
    <property type="term" value="C:cytoplasm"/>
    <property type="evidence" value="ECO:0007669"/>
    <property type="project" value="UniProtKB-SubCell"/>
</dbReference>
<dbReference type="InterPro" id="IPR013448">
    <property type="entry name" value="L-rhamnose_mutarotase"/>
</dbReference>
<evidence type="ECO:0000313" key="8">
    <source>
        <dbReference type="Proteomes" id="UP000004814"/>
    </source>
</evidence>
<accession>B1SXW2</accession>
<sequence>MTGADMETIAFRMRLHPGQKDEYRRRHDAIWPALADALRAAGVADYWIFLDDETDCLFAVLKRPAGHRMAELAQADVMRRWWAYMADLMATDGDGRPLEKHLEPMFHLA</sequence>
<dbReference type="GO" id="GO:0019301">
    <property type="term" value="P:rhamnose catabolic process"/>
    <property type="evidence" value="ECO:0007669"/>
    <property type="project" value="UniProtKB-UniRule"/>
</dbReference>
<dbReference type="EMBL" id="ABLK01000006">
    <property type="protein sequence ID" value="EDT43871.1"/>
    <property type="molecule type" value="Genomic_DNA"/>
</dbReference>
<dbReference type="PATRIC" id="fig|396597.7.peg.8119"/>
<dbReference type="EC" id="5.1.3.32" evidence="5 6"/>
<comment type="subcellular location">
    <subcellularLocation>
        <location evidence="5">Cytoplasm</location>
    </subcellularLocation>
</comment>
<keyword evidence="1 5" id="KW-0963">Cytoplasm</keyword>